<comment type="caution">
    <text evidence="3">The sequence shown here is derived from an EMBL/GenBank/DDBJ whole genome shotgun (WGS) entry which is preliminary data.</text>
</comment>
<reference evidence="4" key="1">
    <citation type="journal article" date="2019" name="Int. J. Syst. Evol. Microbiol.">
        <title>The Global Catalogue of Microorganisms (GCM) 10K type strain sequencing project: providing services to taxonomists for standard genome sequencing and annotation.</title>
        <authorList>
            <consortium name="The Broad Institute Genomics Platform"/>
            <consortium name="The Broad Institute Genome Sequencing Center for Infectious Disease"/>
            <person name="Wu L."/>
            <person name="Ma J."/>
        </authorList>
    </citation>
    <scope>NUCLEOTIDE SEQUENCE [LARGE SCALE GENOMIC DNA]</scope>
    <source>
        <strain evidence="4">CCUG 60214</strain>
    </source>
</reference>
<dbReference type="Gene3D" id="3.30.420.150">
    <property type="entry name" value="Exopolyphosphatase. Domain 2"/>
    <property type="match status" value="1"/>
</dbReference>
<dbReference type="InterPro" id="IPR003695">
    <property type="entry name" value="Ppx_GppA_N"/>
</dbReference>
<proteinExistence type="inferred from homology"/>
<evidence type="ECO:0000313" key="4">
    <source>
        <dbReference type="Proteomes" id="UP001597168"/>
    </source>
</evidence>
<dbReference type="PANTHER" id="PTHR30005:SF0">
    <property type="entry name" value="RETROGRADE REGULATION PROTEIN 2"/>
    <property type="match status" value="1"/>
</dbReference>
<keyword evidence="4" id="KW-1185">Reference proteome</keyword>
<dbReference type="PANTHER" id="PTHR30005">
    <property type="entry name" value="EXOPOLYPHOSPHATASE"/>
    <property type="match status" value="1"/>
</dbReference>
<dbReference type="Gene3D" id="3.30.420.40">
    <property type="match status" value="1"/>
</dbReference>
<comment type="similarity">
    <text evidence="1">Belongs to the GppA/Ppx family.</text>
</comment>
<dbReference type="Proteomes" id="UP001597168">
    <property type="component" value="Unassembled WGS sequence"/>
</dbReference>
<accession>A0ABW3R352</accession>
<protein>
    <submittedName>
        <fullName evidence="3">Ppx/GppA phosphatase family protein</fullName>
    </submittedName>
</protein>
<name>A0ABW3R352_9PSEU</name>
<evidence type="ECO:0000259" key="2">
    <source>
        <dbReference type="Pfam" id="PF02541"/>
    </source>
</evidence>
<gene>
    <name evidence="3" type="ORF">ACFQ3T_30525</name>
</gene>
<dbReference type="Pfam" id="PF02541">
    <property type="entry name" value="Ppx-GppA"/>
    <property type="match status" value="1"/>
</dbReference>
<dbReference type="RefSeq" id="WP_380728539.1">
    <property type="nucleotide sequence ID" value="NZ_JBHTLK010000244.1"/>
</dbReference>
<dbReference type="SUPFAM" id="SSF53067">
    <property type="entry name" value="Actin-like ATPase domain"/>
    <property type="match status" value="2"/>
</dbReference>
<sequence>MSGRRGQVGVLDVGCFSAHLVVVDGSPLHPLVSHKTRLRLDKALDRHNRLGPDGVEQVVRAVRTAHRVADRAGVTRVVPFATSVIRDAANAEVVIAEVARRTGTVLRVLPGSEEARLSYVAARHWFGWHVGRLLVLDVGGGTVELAAGDDVQPSLARSLPFGARTMTRRLALDRTAARDHRGLGREQVLVHDRVVAALDGTDVADHRAVGCSKVFQQLARLAGARPQHEGPFVPRTLRLADLRQWVPRLARMPAPRRARLPGISPHRAGQSLAGALVAEALMVATGHDEVEICPWSTREGLLLTLSEVGYDEFCRVA</sequence>
<organism evidence="3 4">
    <name type="scientific">Saccharothrix hoggarensis</name>
    <dbReference type="NCBI Taxonomy" id="913853"/>
    <lineage>
        <taxon>Bacteria</taxon>
        <taxon>Bacillati</taxon>
        <taxon>Actinomycetota</taxon>
        <taxon>Actinomycetes</taxon>
        <taxon>Pseudonocardiales</taxon>
        <taxon>Pseudonocardiaceae</taxon>
        <taxon>Saccharothrix</taxon>
    </lineage>
</organism>
<dbReference type="InterPro" id="IPR043129">
    <property type="entry name" value="ATPase_NBD"/>
</dbReference>
<evidence type="ECO:0000313" key="3">
    <source>
        <dbReference type="EMBL" id="MFD1151489.1"/>
    </source>
</evidence>
<dbReference type="InterPro" id="IPR050273">
    <property type="entry name" value="GppA/Ppx_hydrolase"/>
</dbReference>
<dbReference type="CDD" id="cd24056">
    <property type="entry name" value="ASKHA_NBD_MtPPX1-like"/>
    <property type="match status" value="1"/>
</dbReference>
<feature type="domain" description="Ppx/GppA phosphatase N-terminal" evidence="2">
    <location>
        <begin position="23"/>
        <end position="304"/>
    </location>
</feature>
<dbReference type="EMBL" id="JBHTLK010000244">
    <property type="protein sequence ID" value="MFD1151489.1"/>
    <property type="molecule type" value="Genomic_DNA"/>
</dbReference>
<evidence type="ECO:0000256" key="1">
    <source>
        <dbReference type="ARBA" id="ARBA00007125"/>
    </source>
</evidence>